<feature type="domain" description="ABC3 transporter permease C-terminal" evidence="7">
    <location>
        <begin position="690"/>
        <end position="792"/>
    </location>
</feature>
<dbReference type="EMBL" id="PGFJ01000002">
    <property type="protein sequence ID" value="PJJ79750.1"/>
    <property type="molecule type" value="Genomic_DNA"/>
</dbReference>
<organism evidence="9 10">
    <name type="scientific">Mucilaginibacter auburnensis</name>
    <dbReference type="NCBI Taxonomy" id="1457233"/>
    <lineage>
        <taxon>Bacteria</taxon>
        <taxon>Pseudomonadati</taxon>
        <taxon>Bacteroidota</taxon>
        <taxon>Sphingobacteriia</taxon>
        <taxon>Sphingobacteriales</taxon>
        <taxon>Sphingobacteriaceae</taxon>
        <taxon>Mucilaginibacter</taxon>
    </lineage>
</organism>
<keyword evidence="4 6" id="KW-1133">Transmembrane helix</keyword>
<keyword evidence="10" id="KW-1185">Reference proteome</keyword>
<dbReference type="InterPro" id="IPR003838">
    <property type="entry name" value="ABC3_permease_C"/>
</dbReference>
<feature type="transmembrane region" description="Helical" evidence="6">
    <location>
        <begin position="387"/>
        <end position="412"/>
    </location>
</feature>
<feature type="transmembrane region" description="Helical" evidence="6">
    <location>
        <begin position="728"/>
        <end position="750"/>
    </location>
</feature>
<comment type="subcellular location">
    <subcellularLocation>
        <location evidence="1">Cell membrane</location>
        <topology evidence="1">Multi-pass membrane protein</topology>
    </subcellularLocation>
</comment>
<dbReference type="PANTHER" id="PTHR30572">
    <property type="entry name" value="MEMBRANE COMPONENT OF TRANSPORTER-RELATED"/>
    <property type="match status" value="1"/>
</dbReference>
<evidence type="ECO:0000256" key="2">
    <source>
        <dbReference type="ARBA" id="ARBA00022475"/>
    </source>
</evidence>
<feature type="transmembrane region" description="Helical" evidence="6">
    <location>
        <begin position="433"/>
        <end position="456"/>
    </location>
</feature>
<dbReference type="Pfam" id="PF02687">
    <property type="entry name" value="FtsX"/>
    <property type="match status" value="2"/>
</dbReference>
<evidence type="ECO:0000256" key="5">
    <source>
        <dbReference type="ARBA" id="ARBA00023136"/>
    </source>
</evidence>
<dbReference type="GO" id="GO:0022857">
    <property type="term" value="F:transmembrane transporter activity"/>
    <property type="evidence" value="ECO:0007669"/>
    <property type="project" value="TreeGrafter"/>
</dbReference>
<dbReference type="Proteomes" id="UP000242687">
    <property type="component" value="Unassembled WGS sequence"/>
</dbReference>
<keyword evidence="2" id="KW-1003">Cell membrane</keyword>
<dbReference type="Pfam" id="PF12704">
    <property type="entry name" value="MacB_PCD"/>
    <property type="match status" value="2"/>
</dbReference>
<dbReference type="GO" id="GO:0005886">
    <property type="term" value="C:plasma membrane"/>
    <property type="evidence" value="ECO:0007669"/>
    <property type="project" value="UniProtKB-SubCell"/>
</dbReference>
<gene>
    <name evidence="9" type="ORF">CLV57_2887</name>
</gene>
<dbReference type="PANTHER" id="PTHR30572:SF18">
    <property type="entry name" value="ABC-TYPE MACROLIDE FAMILY EXPORT SYSTEM PERMEASE COMPONENT 2"/>
    <property type="match status" value="1"/>
</dbReference>
<comment type="caution">
    <text evidence="9">The sequence shown here is derived from an EMBL/GenBank/DDBJ whole genome shotgun (WGS) entry which is preliminary data.</text>
</comment>
<evidence type="ECO:0000256" key="4">
    <source>
        <dbReference type="ARBA" id="ARBA00022989"/>
    </source>
</evidence>
<feature type="transmembrane region" description="Helical" evidence="6">
    <location>
        <begin position="770"/>
        <end position="790"/>
    </location>
</feature>
<protein>
    <submittedName>
        <fullName evidence="9">ABC-type antimicrobial peptide transport system permease subunit</fullName>
    </submittedName>
</protein>
<evidence type="ECO:0000259" key="8">
    <source>
        <dbReference type="Pfam" id="PF12704"/>
    </source>
</evidence>
<evidence type="ECO:0000313" key="10">
    <source>
        <dbReference type="Proteomes" id="UP000242687"/>
    </source>
</evidence>
<dbReference type="InterPro" id="IPR025857">
    <property type="entry name" value="MacB_PCD"/>
</dbReference>
<keyword evidence="3 6" id="KW-0812">Transmembrane</keyword>
<evidence type="ECO:0000256" key="6">
    <source>
        <dbReference type="SAM" id="Phobius"/>
    </source>
</evidence>
<dbReference type="OrthoDB" id="1451596at2"/>
<feature type="domain" description="MacB-like periplasmic core" evidence="8">
    <location>
        <begin position="444"/>
        <end position="651"/>
    </location>
</feature>
<feature type="transmembrane region" description="Helical" evidence="6">
    <location>
        <begin position="294"/>
        <end position="312"/>
    </location>
</feature>
<sequence length="807" mass="89211">MFKHYLKTAFRHFSRHKLTAAINVLGLSVGISAALVIFIIVKYDYSFDKYQPDNDRIYRVVTDGDGWKNSGVPVPFVQAFKQNSGGVSAIAPIFDYGWNTPVSIPEGSNKVDKLFKNQQGIVFTDAGYFDIFPYTWIAGNASSALKQPYGLVLSDERAKLYFPDVAPEHLVGRTVIFNDTVKTTITGIVAANKALSDFKYDAFVSLSTVYNTGLKTYYQTDVWGSTNSSNQIFVKLAPNVSEARINKQIANIFDRFGEKNNNGIKTIHRLQALSNIHTNPSYDGQVNPETLRNLTILAIFLLALGAINFVNLSTAQASERAKDIGIRKTLGSLKTQLIAQFLTETFLLTTFTAIVSLALLPLLLMVFGSFIPEGLTAVYILREPMVWVFLLLLIITVSLIAGLYPAFVLTRFKPVSVLKNTVVSSSGASRSSWLRSTLIVSQFVIAQVFVIAVMVVNKQVQFAMQKDMGFRKNAVINFIIPRNFAKPDDKGFILKNKLNALPGVEAVSLGNQTPAFAGSMETSISYKEKGKDVTLSVASRNGDTSYLKVYQIPLIAGRNIVASDTANELLINETLAKQLGFMQPAKAVGHTLDFGGPKPIVGVMRDFNQASVRRAVAPLVYFAAPKFGYVMHIALVADHTTWQKTIAQIQSAWKGVYPDVDFEYHFLDEKMENFYQNERQLSSLLTWSAGVSILISCLGMLGLVIFMTNKRVKEIGIRRVLGATITEIVTLLSADFAKLLLLAFAIAAPIAWWQMNKWLQSFAYHAPLSWWLFLLSGLLMVTIALIIVGLRAGKAALANPVQSLRTD</sequence>
<feature type="domain" description="ABC3 transporter permease C-terminal" evidence="7">
    <location>
        <begin position="296"/>
        <end position="413"/>
    </location>
</feature>
<dbReference type="RefSeq" id="WP_100342063.1">
    <property type="nucleotide sequence ID" value="NZ_PGFJ01000002.1"/>
</dbReference>
<evidence type="ECO:0000256" key="1">
    <source>
        <dbReference type="ARBA" id="ARBA00004651"/>
    </source>
</evidence>
<dbReference type="InterPro" id="IPR050250">
    <property type="entry name" value="Macrolide_Exporter_MacB"/>
</dbReference>
<keyword evidence="5 6" id="KW-0472">Membrane</keyword>
<feature type="transmembrane region" description="Helical" evidence="6">
    <location>
        <begin position="684"/>
        <end position="707"/>
    </location>
</feature>
<proteinExistence type="predicted"/>
<name>A0A2H9VN57_9SPHI</name>
<reference evidence="9 10" key="1">
    <citation type="submission" date="2017-11" db="EMBL/GenBank/DDBJ databases">
        <title>Genomic Encyclopedia of Archaeal and Bacterial Type Strains, Phase II (KMG-II): From Individual Species to Whole Genera.</title>
        <authorList>
            <person name="Goeker M."/>
        </authorList>
    </citation>
    <scope>NUCLEOTIDE SEQUENCE [LARGE SCALE GENOMIC DNA]</scope>
    <source>
        <strain evidence="9 10">DSM 28175</strain>
    </source>
</reference>
<feature type="domain" description="MacB-like periplasmic core" evidence="8">
    <location>
        <begin position="21"/>
        <end position="251"/>
    </location>
</feature>
<feature type="transmembrane region" description="Helical" evidence="6">
    <location>
        <begin position="20"/>
        <end position="41"/>
    </location>
</feature>
<evidence type="ECO:0000259" key="7">
    <source>
        <dbReference type="Pfam" id="PF02687"/>
    </source>
</evidence>
<dbReference type="AlphaFoldDB" id="A0A2H9VN57"/>
<evidence type="ECO:0000256" key="3">
    <source>
        <dbReference type="ARBA" id="ARBA00022692"/>
    </source>
</evidence>
<evidence type="ECO:0000313" key="9">
    <source>
        <dbReference type="EMBL" id="PJJ79750.1"/>
    </source>
</evidence>
<accession>A0A2H9VN57</accession>